<name>A0A4P6JI89_KTERU</name>
<dbReference type="PANTHER" id="PTHR43685:SF2">
    <property type="entry name" value="GLYCOSYLTRANSFERASE 2-LIKE DOMAIN-CONTAINING PROTEIN"/>
    <property type="match status" value="1"/>
</dbReference>
<dbReference type="InterPro" id="IPR029044">
    <property type="entry name" value="Nucleotide-diphossugar_trans"/>
</dbReference>
<evidence type="ECO:0000313" key="2">
    <source>
        <dbReference type="EMBL" id="QBD74768.1"/>
    </source>
</evidence>
<sequence>MSLVSVILVTFERPARLWQALESVGMQTYDQVEVVVINNGGTSVEALIDRYQQLFRRPIQLITLRYPQRLPVARNVGIASAQGEIIAFLDDDDRYRPGHLERLHQALEQRPDAILVYDDTLILIEDTVGRDEKPHVIATCRLGLPYDQKRFEHDSYIPPSALALRRKVLEDCGGFDRHLDHVEDWELLLRIRKYGAFLYVPGEIGIEYSLRLSGDNRGSSFDQSRLACLDVLTKRYNLSPLVPKTFYDVARDLGCEVIPTEQEATIQRE</sequence>
<dbReference type="OrthoDB" id="396512at2"/>
<dbReference type="Pfam" id="PF00535">
    <property type="entry name" value="Glycos_transf_2"/>
    <property type="match status" value="1"/>
</dbReference>
<dbReference type="Proteomes" id="UP000290365">
    <property type="component" value="Chromosome"/>
</dbReference>
<dbReference type="Gene3D" id="3.90.550.10">
    <property type="entry name" value="Spore Coat Polysaccharide Biosynthesis Protein SpsA, Chain A"/>
    <property type="match status" value="1"/>
</dbReference>
<dbReference type="KEGG" id="kbs:EPA93_01670"/>
<organism evidence="2 3">
    <name type="scientific">Ktedonosporobacter rubrisoli</name>
    <dbReference type="NCBI Taxonomy" id="2509675"/>
    <lineage>
        <taxon>Bacteria</taxon>
        <taxon>Bacillati</taxon>
        <taxon>Chloroflexota</taxon>
        <taxon>Ktedonobacteria</taxon>
        <taxon>Ktedonobacterales</taxon>
        <taxon>Ktedonosporobacteraceae</taxon>
        <taxon>Ktedonosporobacter</taxon>
    </lineage>
</organism>
<evidence type="ECO:0000259" key="1">
    <source>
        <dbReference type="Pfam" id="PF00535"/>
    </source>
</evidence>
<dbReference type="PANTHER" id="PTHR43685">
    <property type="entry name" value="GLYCOSYLTRANSFERASE"/>
    <property type="match status" value="1"/>
</dbReference>
<gene>
    <name evidence="2" type="ORF">EPA93_01670</name>
</gene>
<reference evidence="2 3" key="1">
    <citation type="submission" date="2019-01" db="EMBL/GenBank/DDBJ databases">
        <title>Ktedonosporobacter rubrisoli SCAWS-G2.</title>
        <authorList>
            <person name="Huang Y."/>
            <person name="Yan B."/>
        </authorList>
    </citation>
    <scope>NUCLEOTIDE SEQUENCE [LARGE SCALE GENOMIC DNA]</scope>
    <source>
        <strain evidence="2 3">SCAWS-G2</strain>
    </source>
</reference>
<proteinExistence type="predicted"/>
<keyword evidence="2" id="KW-0808">Transferase</keyword>
<feature type="domain" description="Glycosyltransferase 2-like" evidence="1">
    <location>
        <begin position="5"/>
        <end position="171"/>
    </location>
</feature>
<dbReference type="RefSeq" id="WP_129885367.1">
    <property type="nucleotide sequence ID" value="NZ_CP035758.1"/>
</dbReference>
<dbReference type="InterPro" id="IPR001173">
    <property type="entry name" value="Glyco_trans_2-like"/>
</dbReference>
<dbReference type="GO" id="GO:0016740">
    <property type="term" value="F:transferase activity"/>
    <property type="evidence" value="ECO:0007669"/>
    <property type="project" value="UniProtKB-KW"/>
</dbReference>
<accession>A0A4P6JI89</accession>
<dbReference type="EMBL" id="CP035758">
    <property type="protein sequence ID" value="QBD74768.1"/>
    <property type="molecule type" value="Genomic_DNA"/>
</dbReference>
<protein>
    <submittedName>
        <fullName evidence="2">Glycosyltransferase family 2 protein</fullName>
    </submittedName>
</protein>
<dbReference type="CDD" id="cd00761">
    <property type="entry name" value="Glyco_tranf_GTA_type"/>
    <property type="match status" value="1"/>
</dbReference>
<dbReference type="InterPro" id="IPR050834">
    <property type="entry name" value="Glycosyltransf_2"/>
</dbReference>
<keyword evidence="3" id="KW-1185">Reference proteome</keyword>
<dbReference type="SUPFAM" id="SSF53448">
    <property type="entry name" value="Nucleotide-diphospho-sugar transferases"/>
    <property type="match status" value="1"/>
</dbReference>
<evidence type="ECO:0000313" key="3">
    <source>
        <dbReference type="Proteomes" id="UP000290365"/>
    </source>
</evidence>
<dbReference type="AlphaFoldDB" id="A0A4P6JI89"/>